<dbReference type="PROSITE" id="PS01124">
    <property type="entry name" value="HTH_ARAC_FAMILY_2"/>
    <property type="match status" value="1"/>
</dbReference>
<dbReference type="InterPro" id="IPR020449">
    <property type="entry name" value="Tscrpt_reg_AraC-type_HTH"/>
</dbReference>
<dbReference type="InterPro" id="IPR052158">
    <property type="entry name" value="INH-QAR"/>
</dbReference>
<dbReference type="InterPro" id="IPR018060">
    <property type="entry name" value="HTH_AraC"/>
</dbReference>
<evidence type="ECO:0000313" key="6">
    <source>
        <dbReference type="Proteomes" id="UP000240243"/>
    </source>
</evidence>
<keyword evidence="3" id="KW-0804">Transcription</keyword>
<dbReference type="SUPFAM" id="SSF52317">
    <property type="entry name" value="Class I glutamine amidotransferase-like"/>
    <property type="match status" value="1"/>
</dbReference>
<dbReference type="InterPro" id="IPR018062">
    <property type="entry name" value="HTH_AraC-typ_CS"/>
</dbReference>
<dbReference type="OrthoDB" id="9803764at2"/>
<dbReference type="PROSITE" id="PS00041">
    <property type="entry name" value="HTH_ARAC_FAMILY_1"/>
    <property type="match status" value="1"/>
</dbReference>
<feature type="domain" description="HTH araC/xylS-type" evidence="4">
    <location>
        <begin position="222"/>
        <end position="320"/>
    </location>
</feature>
<accession>A0A2P7QQW6</accession>
<dbReference type="Gene3D" id="3.40.50.880">
    <property type="match status" value="1"/>
</dbReference>
<dbReference type="RefSeq" id="WP_106731285.1">
    <property type="nucleotide sequence ID" value="NZ_PXYG01000013.1"/>
</dbReference>
<evidence type="ECO:0000256" key="1">
    <source>
        <dbReference type="ARBA" id="ARBA00023015"/>
    </source>
</evidence>
<protein>
    <submittedName>
        <fullName evidence="5">GlxA family transcriptional regulator</fullName>
    </submittedName>
</protein>
<sequence length="323" mass="36545">MFLRSEDDGVVTVSFLLLPEYAMVALLSAIEPLRVANRFAGKELFRWQLLSEDGHGVMASNQLSFGAHLPLQQVSPPRNLFVVSSFHPERYINADTIVYLRRLSRQGAVLGALDTGCFLLAEAGLLKDYKITLHWEAVPAFTEKYPGLEVTNELFEIDRNRITCAGGTSATDLMLHIIQLQYGHEMALKVCEQFIKSGIRQKSDKQRLSLAARLNIHHPRLLRVLALMEDNLENPLSSQELAEQVHISVRQLERLFKQGLNKAPSYYYMTLRVDRARQLLKETNLSVAEVATACGFDSVAHFSRTYRTHKGIAPSEERKRLPV</sequence>
<dbReference type="SMART" id="SM00342">
    <property type="entry name" value="HTH_ARAC"/>
    <property type="match status" value="1"/>
</dbReference>
<dbReference type="GO" id="GO:0043565">
    <property type="term" value="F:sequence-specific DNA binding"/>
    <property type="evidence" value="ECO:0007669"/>
    <property type="project" value="InterPro"/>
</dbReference>
<evidence type="ECO:0000313" key="5">
    <source>
        <dbReference type="EMBL" id="PSJ40340.1"/>
    </source>
</evidence>
<dbReference type="InterPro" id="IPR009057">
    <property type="entry name" value="Homeodomain-like_sf"/>
</dbReference>
<dbReference type="PANTHER" id="PTHR43130">
    <property type="entry name" value="ARAC-FAMILY TRANSCRIPTIONAL REGULATOR"/>
    <property type="match status" value="1"/>
</dbReference>
<dbReference type="Pfam" id="PF12833">
    <property type="entry name" value="HTH_18"/>
    <property type="match status" value="1"/>
</dbReference>
<dbReference type="AlphaFoldDB" id="A0A2P7QQW6"/>
<dbReference type="Proteomes" id="UP000240243">
    <property type="component" value="Unassembled WGS sequence"/>
</dbReference>
<reference evidence="5 6" key="1">
    <citation type="submission" date="2018-03" db="EMBL/GenBank/DDBJ databases">
        <title>The draft genome of Zobellella sp. 59N8.</title>
        <authorList>
            <person name="Liu L."/>
            <person name="Li L."/>
            <person name="Zhang X."/>
            <person name="Liang L."/>
            <person name="Wang T."/>
        </authorList>
    </citation>
    <scope>NUCLEOTIDE SEQUENCE [LARGE SCALE GENOMIC DNA]</scope>
    <source>
        <strain evidence="5 6">59N8</strain>
    </source>
</reference>
<evidence type="ECO:0000256" key="3">
    <source>
        <dbReference type="ARBA" id="ARBA00023163"/>
    </source>
</evidence>
<evidence type="ECO:0000259" key="4">
    <source>
        <dbReference type="PROSITE" id="PS01124"/>
    </source>
</evidence>
<keyword evidence="2" id="KW-0238">DNA-binding</keyword>
<dbReference type="Gene3D" id="1.10.10.60">
    <property type="entry name" value="Homeodomain-like"/>
    <property type="match status" value="1"/>
</dbReference>
<dbReference type="EMBL" id="PXYG01000013">
    <property type="protein sequence ID" value="PSJ40340.1"/>
    <property type="molecule type" value="Genomic_DNA"/>
</dbReference>
<proteinExistence type="predicted"/>
<keyword evidence="6" id="KW-1185">Reference proteome</keyword>
<gene>
    <name evidence="5" type="ORF">C7H85_19005</name>
</gene>
<keyword evidence="1" id="KW-0805">Transcription regulation</keyword>
<dbReference type="PRINTS" id="PR00032">
    <property type="entry name" value="HTHARAC"/>
</dbReference>
<organism evidence="5 6">
    <name type="scientific">Zobellella endophytica</name>
    <dbReference type="NCBI Taxonomy" id="2116700"/>
    <lineage>
        <taxon>Bacteria</taxon>
        <taxon>Pseudomonadati</taxon>
        <taxon>Pseudomonadota</taxon>
        <taxon>Gammaproteobacteria</taxon>
        <taxon>Aeromonadales</taxon>
        <taxon>Aeromonadaceae</taxon>
        <taxon>Zobellella</taxon>
    </lineage>
</organism>
<name>A0A2P7QQW6_9GAMM</name>
<dbReference type="InterPro" id="IPR029062">
    <property type="entry name" value="Class_I_gatase-like"/>
</dbReference>
<dbReference type="CDD" id="cd03136">
    <property type="entry name" value="GATase1_AraC_ArgR_like"/>
    <property type="match status" value="1"/>
</dbReference>
<dbReference type="GO" id="GO:0003700">
    <property type="term" value="F:DNA-binding transcription factor activity"/>
    <property type="evidence" value="ECO:0007669"/>
    <property type="project" value="InterPro"/>
</dbReference>
<evidence type="ECO:0000256" key="2">
    <source>
        <dbReference type="ARBA" id="ARBA00023125"/>
    </source>
</evidence>
<dbReference type="PANTHER" id="PTHR43130:SF3">
    <property type="entry name" value="HTH-TYPE TRANSCRIPTIONAL REGULATOR RV1931C"/>
    <property type="match status" value="1"/>
</dbReference>
<comment type="caution">
    <text evidence="5">The sequence shown here is derived from an EMBL/GenBank/DDBJ whole genome shotgun (WGS) entry which is preliminary data.</text>
</comment>
<dbReference type="SUPFAM" id="SSF46689">
    <property type="entry name" value="Homeodomain-like"/>
    <property type="match status" value="2"/>
</dbReference>